<sequence>MGDNAEETKPEVGNLEHVNIKVKSQDGAVVCFKAKRTTQFRKLMKAYCERQGHPIDQVAFLFEGNRVREEMTPAELDMDTGEL</sequence>
<dbReference type="SUPFAM" id="SSF54236">
    <property type="entry name" value="Ubiquitin-like"/>
    <property type="match status" value="1"/>
</dbReference>
<protein>
    <recommendedName>
        <fullName evidence="1">Ubiquitin-like domain-containing protein</fullName>
    </recommendedName>
</protein>
<dbReference type="InterPro" id="IPR000626">
    <property type="entry name" value="Ubiquitin-like_dom"/>
</dbReference>
<dbReference type="AlphaFoldDB" id="A0AAW1QJT1"/>
<comment type="caution">
    <text evidence="2">The sequence shown here is derived from an EMBL/GenBank/DDBJ whole genome shotgun (WGS) entry which is preliminary data.</text>
</comment>
<dbReference type="Proteomes" id="UP001445335">
    <property type="component" value="Unassembled WGS sequence"/>
</dbReference>
<evidence type="ECO:0000259" key="1">
    <source>
        <dbReference type="PROSITE" id="PS50053"/>
    </source>
</evidence>
<gene>
    <name evidence="2" type="ORF">WJX81_005166</name>
</gene>
<dbReference type="PROSITE" id="PS50053">
    <property type="entry name" value="UBIQUITIN_2"/>
    <property type="match status" value="1"/>
</dbReference>
<dbReference type="InterPro" id="IPR022617">
    <property type="entry name" value="Rad60/SUMO-like_dom"/>
</dbReference>
<dbReference type="Gene3D" id="3.10.20.90">
    <property type="entry name" value="Phosphatidylinositol 3-kinase Catalytic Subunit, Chain A, domain 1"/>
    <property type="match status" value="1"/>
</dbReference>
<organism evidence="2 3">
    <name type="scientific">Elliptochloris bilobata</name>
    <dbReference type="NCBI Taxonomy" id="381761"/>
    <lineage>
        <taxon>Eukaryota</taxon>
        <taxon>Viridiplantae</taxon>
        <taxon>Chlorophyta</taxon>
        <taxon>core chlorophytes</taxon>
        <taxon>Trebouxiophyceae</taxon>
        <taxon>Trebouxiophyceae incertae sedis</taxon>
        <taxon>Elliptochloris clade</taxon>
        <taxon>Elliptochloris</taxon>
    </lineage>
</organism>
<evidence type="ECO:0000313" key="2">
    <source>
        <dbReference type="EMBL" id="KAK9821724.1"/>
    </source>
</evidence>
<accession>A0AAW1QJT1</accession>
<evidence type="ECO:0000313" key="3">
    <source>
        <dbReference type="Proteomes" id="UP001445335"/>
    </source>
</evidence>
<dbReference type="EMBL" id="JALJOU010000098">
    <property type="protein sequence ID" value="KAK9821724.1"/>
    <property type="molecule type" value="Genomic_DNA"/>
</dbReference>
<dbReference type="InterPro" id="IPR029071">
    <property type="entry name" value="Ubiquitin-like_domsf"/>
</dbReference>
<feature type="domain" description="Ubiquitin-like" evidence="1">
    <location>
        <begin position="16"/>
        <end position="83"/>
    </location>
</feature>
<name>A0AAW1QJT1_9CHLO</name>
<dbReference type="Pfam" id="PF11976">
    <property type="entry name" value="Rad60-SLD"/>
    <property type="match status" value="1"/>
</dbReference>
<proteinExistence type="predicted"/>
<keyword evidence="3" id="KW-1185">Reference proteome</keyword>
<dbReference type="PANTHER" id="PTHR10562">
    <property type="entry name" value="SMALL UBIQUITIN-RELATED MODIFIER"/>
    <property type="match status" value="1"/>
</dbReference>
<reference evidence="2 3" key="1">
    <citation type="journal article" date="2024" name="Nat. Commun.">
        <title>Phylogenomics reveals the evolutionary origins of lichenization in chlorophyte algae.</title>
        <authorList>
            <person name="Puginier C."/>
            <person name="Libourel C."/>
            <person name="Otte J."/>
            <person name="Skaloud P."/>
            <person name="Haon M."/>
            <person name="Grisel S."/>
            <person name="Petersen M."/>
            <person name="Berrin J.G."/>
            <person name="Delaux P.M."/>
            <person name="Dal Grande F."/>
            <person name="Keller J."/>
        </authorList>
    </citation>
    <scope>NUCLEOTIDE SEQUENCE [LARGE SCALE GENOMIC DNA]</scope>
    <source>
        <strain evidence="2 3">SAG 245.80</strain>
    </source>
</reference>